<proteinExistence type="inferred from homology"/>
<gene>
    <name evidence="13" type="primary">lpxK</name>
    <name evidence="14" type="ORF">A2W18_15740</name>
</gene>
<dbReference type="AlphaFoldDB" id="A0A1F6VDV5"/>
<evidence type="ECO:0000256" key="13">
    <source>
        <dbReference type="HAMAP-Rule" id="MF_00409"/>
    </source>
</evidence>
<evidence type="ECO:0000256" key="7">
    <source>
        <dbReference type="ARBA" id="ARBA00022679"/>
    </source>
</evidence>
<dbReference type="SUPFAM" id="SSF52540">
    <property type="entry name" value="P-loop containing nucleoside triphosphate hydrolases"/>
    <property type="match status" value="1"/>
</dbReference>
<dbReference type="GO" id="GO:0005524">
    <property type="term" value="F:ATP binding"/>
    <property type="evidence" value="ECO:0007669"/>
    <property type="project" value="UniProtKB-UniRule"/>
</dbReference>
<evidence type="ECO:0000313" key="15">
    <source>
        <dbReference type="Proteomes" id="UP000179076"/>
    </source>
</evidence>
<dbReference type="Proteomes" id="UP000179076">
    <property type="component" value="Unassembled WGS sequence"/>
</dbReference>
<dbReference type="PANTHER" id="PTHR42724">
    <property type="entry name" value="TETRAACYLDISACCHARIDE 4'-KINASE"/>
    <property type="match status" value="1"/>
</dbReference>
<evidence type="ECO:0000256" key="10">
    <source>
        <dbReference type="ARBA" id="ARBA00022840"/>
    </source>
</evidence>
<dbReference type="NCBIfam" id="TIGR00682">
    <property type="entry name" value="lpxK"/>
    <property type="match status" value="1"/>
</dbReference>
<comment type="function">
    <text evidence="1 13">Transfers the gamma-phosphate of ATP to the 4'-position of a tetraacyldisaccharide 1-phosphate intermediate (termed DS-1-P) to form tetraacyldisaccharide 1,4'-bis-phosphate (lipid IVA).</text>
</comment>
<keyword evidence="7 13" id="KW-0808">Transferase</keyword>
<evidence type="ECO:0000256" key="5">
    <source>
        <dbReference type="ARBA" id="ARBA00022516"/>
    </source>
</evidence>
<keyword evidence="8 13" id="KW-0547">Nucleotide-binding</keyword>
<protein>
    <recommendedName>
        <fullName evidence="4 13">Tetraacyldisaccharide 4'-kinase</fullName>
        <ecNumber evidence="3 13">2.7.1.130</ecNumber>
    </recommendedName>
    <alternativeName>
        <fullName evidence="12 13">Lipid A 4'-kinase</fullName>
    </alternativeName>
</protein>
<dbReference type="GO" id="GO:0005886">
    <property type="term" value="C:plasma membrane"/>
    <property type="evidence" value="ECO:0007669"/>
    <property type="project" value="TreeGrafter"/>
</dbReference>
<dbReference type="Pfam" id="PF02606">
    <property type="entry name" value="LpxK"/>
    <property type="match status" value="1"/>
</dbReference>
<keyword evidence="5 13" id="KW-0444">Lipid biosynthesis</keyword>
<dbReference type="EC" id="2.7.1.130" evidence="3 13"/>
<comment type="caution">
    <text evidence="14">The sequence shown here is derived from an EMBL/GenBank/DDBJ whole genome shotgun (WGS) entry which is preliminary data.</text>
</comment>
<name>A0A1F6VDV5_9PROT</name>
<keyword evidence="11 13" id="KW-0443">Lipid metabolism</keyword>
<evidence type="ECO:0000256" key="12">
    <source>
        <dbReference type="ARBA" id="ARBA00029757"/>
    </source>
</evidence>
<keyword evidence="9 13" id="KW-0418">Kinase</keyword>
<accession>A0A1F6VDV5</accession>
<evidence type="ECO:0000256" key="9">
    <source>
        <dbReference type="ARBA" id="ARBA00022777"/>
    </source>
</evidence>
<evidence type="ECO:0000256" key="4">
    <source>
        <dbReference type="ARBA" id="ARBA00016436"/>
    </source>
</evidence>
<comment type="catalytic activity">
    <reaction evidence="13">
        <text>a lipid A disaccharide + ATP = a lipid IVA + ADP + H(+)</text>
        <dbReference type="Rhea" id="RHEA:67840"/>
        <dbReference type="ChEBI" id="CHEBI:15378"/>
        <dbReference type="ChEBI" id="CHEBI:30616"/>
        <dbReference type="ChEBI" id="CHEBI:176343"/>
        <dbReference type="ChEBI" id="CHEBI:176425"/>
        <dbReference type="ChEBI" id="CHEBI:456216"/>
        <dbReference type="EC" id="2.7.1.130"/>
    </reaction>
</comment>
<keyword evidence="10 13" id="KW-0067">ATP-binding</keyword>
<dbReference type="GO" id="GO:0009245">
    <property type="term" value="P:lipid A biosynthetic process"/>
    <property type="evidence" value="ECO:0007669"/>
    <property type="project" value="UniProtKB-UniRule"/>
</dbReference>
<evidence type="ECO:0000256" key="2">
    <source>
        <dbReference type="ARBA" id="ARBA00004870"/>
    </source>
</evidence>
<evidence type="ECO:0000256" key="6">
    <source>
        <dbReference type="ARBA" id="ARBA00022556"/>
    </source>
</evidence>
<comment type="pathway">
    <text evidence="2 13">Glycolipid biosynthesis; lipid IV(A) biosynthesis; lipid IV(A) from (3R)-3-hydroxytetradecanoyl-[acyl-carrier-protein] and UDP-N-acetyl-alpha-D-glucosamine: step 6/6.</text>
</comment>
<dbReference type="EMBL" id="MFSP01000047">
    <property type="protein sequence ID" value="OGI67755.1"/>
    <property type="molecule type" value="Genomic_DNA"/>
</dbReference>
<evidence type="ECO:0000256" key="11">
    <source>
        <dbReference type="ARBA" id="ARBA00023098"/>
    </source>
</evidence>
<evidence type="ECO:0000256" key="8">
    <source>
        <dbReference type="ARBA" id="ARBA00022741"/>
    </source>
</evidence>
<feature type="binding site" evidence="13">
    <location>
        <begin position="57"/>
        <end position="64"/>
    </location>
    <ligand>
        <name>ATP</name>
        <dbReference type="ChEBI" id="CHEBI:30616"/>
    </ligand>
</feature>
<comment type="similarity">
    <text evidence="13">Belongs to the LpxK family.</text>
</comment>
<evidence type="ECO:0000313" key="14">
    <source>
        <dbReference type="EMBL" id="OGI67755.1"/>
    </source>
</evidence>
<dbReference type="GO" id="GO:0009029">
    <property type="term" value="F:lipid-A 4'-kinase activity"/>
    <property type="evidence" value="ECO:0007669"/>
    <property type="project" value="UniProtKB-UniRule"/>
</dbReference>
<evidence type="ECO:0000256" key="3">
    <source>
        <dbReference type="ARBA" id="ARBA00012071"/>
    </source>
</evidence>
<dbReference type="UniPathway" id="UPA00359">
    <property type="reaction ID" value="UER00482"/>
</dbReference>
<reference evidence="14 15" key="1">
    <citation type="journal article" date="2016" name="Nat. Commun.">
        <title>Thousands of microbial genomes shed light on interconnected biogeochemical processes in an aquifer system.</title>
        <authorList>
            <person name="Anantharaman K."/>
            <person name="Brown C.T."/>
            <person name="Hug L.A."/>
            <person name="Sharon I."/>
            <person name="Castelle C.J."/>
            <person name="Probst A.J."/>
            <person name="Thomas B.C."/>
            <person name="Singh A."/>
            <person name="Wilkins M.J."/>
            <person name="Karaoz U."/>
            <person name="Brodie E.L."/>
            <person name="Williams K.H."/>
            <person name="Hubbard S.S."/>
            <person name="Banfield J.F."/>
        </authorList>
    </citation>
    <scope>NUCLEOTIDE SEQUENCE [LARGE SCALE GENOMIC DNA]</scope>
</reference>
<keyword evidence="6 13" id="KW-0441">Lipid A biosynthesis</keyword>
<dbReference type="GO" id="GO:0009244">
    <property type="term" value="P:lipopolysaccharide core region biosynthetic process"/>
    <property type="evidence" value="ECO:0007669"/>
    <property type="project" value="TreeGrafter"/>
</dbReference>
<sequence length="323" mass="36279">MSWIERHWYRDSLVSRLLSPIAVLYRAAAMLKRRLYLTGWCRVATFSVPVVVVGNITVGGTGKTPLVLWLTHYLAGAGWRPGIVTRGYRGRTRDWPQRVTAQSDPRLVGDESVLLAQRSRVPVVADPDRPRAVWELLAQDCNIVVSDDGLQHYRLGRDIEIAVLDGERGLGNGRCLPAGPLREPPSRLQTVDARVLNGATAPDAWSMKLVPSEFRRVRASDETAPIDHFRGRRVHALAGIGNPNRFFQSMRALGAVVVEHPFPDHHRFDAKDLRFADNDDIVMTEKDAVKCHAFAGPNAWYLAVDAEIDPRFGDWLQQRLRSK</sequence>
<dbReference type="InterPro" id="IPR003758">
    <property type="entry name" value="LpxK"/>
</dbReference>
<dbReference type="HAMAP" id="MF_00409">
    <property type="entry name" value="LpxK"/>
    <property type="match status" value="1"/>
</dbReference>
<evidence type="ECO:0000256" key="1">
    <source>
        <dbReference type="ARBA" id="ARBA00002274"/>
    </source>
</evidence>
<organism evidence="14 15">
    <name type="scientific">Candidatus Muproteobacteria bacterium RBG_16_60_9</name>
    <dbReference type="NCBI Taxonomy" id="1817755"/>
    <lineage>
        <taxon>Bacteria</taxon>
        <taxon>Pseudomonadati</taxon>
        <taxon>Pseudomonadota</taxon>
        <taxon>Candidatus Muproteobacteria</taxon>
    </lineage>
</organism>
<dbReference type="InterPro" id="IPR027417">
    <property type="entry name" value="P-loop_NTPase"/>
</dbReference>
<dbReference type="PANTHER" id="PTHR42724:SF1">
    <property type="entry name" value="TETRAACYLDISACCHARIDE 4'-KINASE, MITOCHONDRIAL-RELATED"/>
    <property type="match status" value="1"/>
</dbReference>